<protein>
    <submittedName>
        <fullName evidence="3">GDSL-like Lipase/Acylhydrolase family protein</fullName>
    </submittedName>
</protein>
<feature type="signal peptide" evidence="1">
    <location>
        <begin position="1"/>
        <end position="18"/>
    </location>
</feature>
<keyword evidence="4" id="KW-1185">Reference proteome</keyword>
<sequence length="232" mass="23530">MRRVVVLGVALATVAGCAGEVAPPTAARVSDAAADPAVAVVAVGDSITEMDSPDFDAGQIGQGSWAWWAIGHGVGVLGGWAHAGATTDDMLEGVQNVGTGAVRPDVLVLMGGNNDIDWGIPTEDTLDDLVQIAALVHAPRVVLSAVAPEDGLGEETLALDARLEALAQQQGWQYVDPMTQCRDDDGDYRPGTSLDGVHPTEQAAAHIGVALHEALLHPAGATAPGAAAGQTG</sequence>
<dbReference type="Proteomes" id="UP000198863">
    <property type="component" value="Unassembled WGS sequence"/>
</dbReference>
<evidence type="ECO:0000313" key="3">
    <source>
        <dbReference type="EMBL" id="SDG30421.1"/>
    </source>
</evidence>
<keyword evidence="3" id="KW-0378">Hydrolase</keyword>
<dbReference type="PROSITE" id="PS51257">
    <property type="entry name" value="PROKAR_LIPOPROTEIN"/>
    <property type="match status" value="1"/>
</dbReference>
<evidence type="ECO:0000256" key="1">
    <source>
        <dbReference type="SAM" id="SignalP"/>
    </source>
</evidence>
<dbReference type="InterPro" id="IPR036514">
    <property type="entry name" value="SGNH_hydro_sf"/>
</dbReference>
<organism evidence="3 4">
    <name type="scientific">Klenkia brasiliensis</name>
    <dbReference type="NCBI Taxonomy" id="333142"/>
    <lineage>
        <taxon>Bacteria</taxon>
        <taxon>Bacillati</taxon>
        <taxon>Actinomycetota</taxon>
        <taxon>Actinomycetes</taxon>
        <taxon>Geodermatophilales</taxon>
        <taxon>Geodermatophilaceae</taxon>
        <taxon>Klenkia</taxon>
    </lineage>
</organism>
<dbReference type="SUPFAM" id="SSF52266">
    <property type="entry name" value="SGNH hydrolase"/>
    <property type="match status" value="1"/>
</dbReference>
<dbReference type="AlphaFoldDB" id="A0A1G7T5B7"/>
<dbReference type="Pfam" id="PF13472">
    <property type="entry name" value="Lipase_GDSL_2"/>
    <property type="match status" value="1"/>
</dbReference>
<evidence type="ECO:0000313" key="4">
    <source>
        <dbReference type="Proteomes" id="UP000198863"/>
    </source>
</evidence>
<feature type="chain" id="PRO_5038468240" evidence="1">
    <location>
        <begin position="19"/>
        <end position="232"/>
    </location>
</feature>
<feature type="domain" description="SGNH hydrolase-type esterase" evidence="2">
    <location>
        <begin position="42"/>
        <end position="203"/>
    </location>
</feature>
<dbReference type="Gene3D" id="3.40.50.1110">
    <property type="entry name" value="SGNH hydrolase"/>
    <property type="match status" value="1"/>
</dbReference>
<dbReference type="OrthoDB" id="3239155at2"/>
<reference evidence="4" key="1">
    <citation type="submission" date="2016-10" db="EMBL/GenBank/DDBJ databases">
        <authorList>
            <person name="Varghese N."/>
            <person name="Submissions S."/>
        </authorList>
    </citation>
    <scope>NUCLEOTIDE SEQUENCE [LARGE SCALE GENOMIC DNA]</scope>
    <source>
        <strain evidence="4">DSM 44526</strain>
    </source>
</reference>
<dbReference type="InterPro" id="IPR013830">
    <property type="entry name" value="SGNH_hydro"/>
</dbReference>
<evidence type="ECO:0000259" key="2">
    <source>
        <dbReference type="Pfam" id="PF13472"/>
    </source>
</evidence>
<dbReference type="EMBL" id="FNCF01000003">
    <property type="protein sequence ID" value="SDG30421.1"/>
    <property type="molecule type" value="Genomic_DNA"/>
</dbReference>
<dbReference type="RefSeq" id="WP_131801466.1">
    <property type="nucleotide sequence ID" value="NZ_FNCF01000003.1"/>
</dbReference>
<accession>A0A1G7T5B7</accession>
<dbReference type="GO" id="GO:0016787">
    <property type="term" value="F:hydrolase activity"/>
    <property type="evidence" value="ECO:0007669"/>
    <property type="project" value="UniProtKB-KW"/>
</dbReference>
<name>A0A1G7T5B7_9ACTN</name>
<keyword evidence="1" id="KW-0732">Signal</keyword>
<proteinExistence type="predicted"/>
<gene>
    <name evidence="3" type="ORF">SAMN05660324_2313</name>
</gene>